<dbReference type="AlphaFoldDB" id="A0A2U0I3L7"/>
<evidence type="ECO:0000313" key="4">
    <source>
        <dbReference type="Proteomes" id="UP000245962"/>
    </source>
</evidence>
<keyword evidence="1" id="KW-0472">Membrane</keyword>
<dbReference type="InterPro" id="IPR025698">
    <property type="entry name" value="2TM_dom"/>
</dbReference>
<reference evidence="3 4" key="1">
    <citation type="submission" date="2018-04" db="EMBL/GenBank/DDBJ databases">
        <title>Marixanthomonas spongiae HN-E44 sp. nov., isolated from a marine sponge.</title>
        <authorList>
            <person name="Luo L."/>
            <person name="Zhuang L."/>
        </authorList>
    </citation>
    <scope>NUCLEOTIDE SEQUENCE [LARGE SCALE GENOMIC DNA]</scope>
    <source>
        <strain evidence="3 4">HN-E44</strain>
    </source>
</reference>
<comment type="caution">
    <text evidence="3">The sequence shown here is derived from an EMBL/GenBank/DDBJ whole genome shotgun (WGS) entry which is preliminary data.</text>
</comment>
<gene>
    <name evidence="3" type="ORF">DDV96_05390</name>
</gene>
<dbReference type="RefSeq" id="WP_116693728.1">
    <property type="nucleotide sequence ID" value="NZ_QEHR01000003.1"/>
</dbReference>
<proteinExistence type="predicted"/>
<dbReference type="Proteomes" id="UP000245962">
    <property type="component" value="Unassembled WGS sequence"/>
</dbReference>
<keyword evidence="4" id="KW-1185">Reference proteome</keyword>
<protein>
    <recommendedName>
        <fullName evidence="2">2TM domain-containing protein</fullName>
    </recommendedName>
</protein>
<sequence>MDSKEKRKYERARKKVEEIKGFYTHLSIYLVINGLMLVAATGVFQDSFMPIHFPDWSYFTTPVFWGLAVFIHWFYVFRSPINPFKNWEERKIKQFMEEEENEFRNNSSSF</sequence>
<evidence type="ECO:0000313" key="3">
    <source>
        <dbReference type="EMBL" id="PVW15706.1"/>
    </source>
</evidence>
<keyword evidence="1" id="KW-0812">Transmembrane</keyword>
<name>A0A2U0I3L7_9FLAO</name>
<dbReference type="Pfam" id="PF13239">
    <property type="entry name" value="2TM"/>
    <property type="match status" value="1"/>
</dbReference>
<dbReference type="EMBL" id="QEHR01000003">
    <property type="protein sequence ID" value="PVW15706.1"/>
    <property type="molecule type" value="Genomic_DNA"/>
</dbReference>
<organism evidence="3 4">
    <name type="scientific">Marixanthomonas spongiae</name>
    <dbReference type="NCBI Taxonomy" id="2174845"/>
    <lineage>
        <taxon>Bacteria</taxon>
        <taxon>Pseudomonadati</taxon>
        <taxon>Bacteroidota</taxon>
        <taxon>Flavobacteriia</taxon>
        <taxon>Flavobacteriales</taxon>
        <taxon>Flavobacteriaceae</taxon>
        <taxon>Marixanthomonas</taxon>
    </lineage>
</organism>
<accession>A0A2U0I3L7</accession>
<evidence type="ECO:0000256" key="1">
    <source>
        <dbReference type="SAM" id="Phobius"/>
    </source>
</evidence>
<keyword evidence="1" id="KW-1133">Transmembrane helix</keyword>
<feature type="transmembrane region" description="Helical" evidence="1">
    <location>
        <begin position="21"/>
        <end position="44"/>
    </location>
</feature>
<dbReference type="OrthoDB" id="8965954at2"/>
<feature type="domain" description="2TM" evidence="2">
    <location>
        <begin position="10"/>
        <end position="97"/>
    </location>
</feature>
<feature type="transmembrane region" description="Helical" evidence="1">
    <location>
        <begin position="56"/>
        <end position="77"/>
    </location>
</feature>
<evidence type="ECO:0000259" key="2">
    <source>
        <dbReference type="Pfam" id="PF13239"/>
    </source>
</evidence>